<dbReference type="Proteomes" id="UP001165083">
    <property type="component" value="Unassembled WGS sequence"/>
</dbReference>
<dbReference type="OrthoDB" id="76668at2759"/>
<protein>
    <submittedName>
        <fullName evidence="2">Unnamed protein product</fullName>
    </submittedName>
</protein>
<proteinExistence type="predicted"/>
<evidence type="ECO:0000313" key="2">
    <source>
        <dbReference type="EMBL" id="GMF17403.1"/>
    </source>
</evidence>
<dbReference type="EMBL" id="BSXW01000281">
    <property type="protein sequence ID" value="GMF17403.1"/>
    <property type="molecule type" value="Genomic_DNA"/>
</dbReference>
<accession>A0A9W6WTZ2</accession>
<reference evidence="2" key="1">
    <citation type="submission" date="2023-04" db="EMBL/GenBank/DDBJ databases">
        <title>Phytophthora lilii NBRC 32176.</title>
        <authorList>
            <person name="Ichikawa N."/>
            <person name="Sato H."/>
            <person name="Tonouchi N."/>
        </authorList>
    </citation>
    <scope>NUCLEOTIDE SEQUENCE</scope>
    <source>
        <strain evidence="2">NBRC 32176</strain>
    </source>
</reference>
<sequence>MGDLTLAFTVKVALYVEKAEIIFVVVVNPSEIVQVAGWAWAGGCGAAFSAHAMGTGPLFRPPQLARLPGSRLFLLLRHRARVACSPAVCQLDMLHAPVNTVDPSWSATSNSPLGSNVKGSLGFIMNAADVAEPHWFAHDWEVERGATALDSPPASAAEKSDAANPATPAKVSAKLSGKTKAKVRRTLSYEEKRRSRECKVDGCENYIINKGLCFRHGVRLRAVVAYCFNKKTYRSFWMVPRVGRSAPL</sequence>
<evidence type="ECO:0000313" key="3">
    <source>
        <dbReference type="Proteomes" id="UP001165083"/>
    </source>
</evidence>
<name>A0A9W6WTZ2_9STRA</name>
<dbReference type="AlphaFoldDB" id="A0A9W6WTZ2"/>
<evidence type="ECO:0000256" key="1">
    <source>
        <dbReference type="SAM" id="MobiDB-lite"/>
    </source>
</evidence>
<organism evidence="2 3">
    <name type="scientific">Phytophthora lilii</name>
    <dbReference type="NCBI Taxonomy" id="2077276"/>
    <lineage>
        <taxon>Eukaryota</taxon>
        <taxon>Sar</taxon>
        <taxon>Stramenopiles</taxon>
        <taxon>Oomycota</taxon>
        <taxon>Peronosporomycetes</taxon>
        <taxon>Peronosporales</taxon>
        <taxon>Peronosporaceae</taxon>
        <taxon>Phytophthora</taxon>
    </lineage>
</organism>
<comment type="caution">
    <text evidence="2">The sequence shown here is derived from an EMBL/GenBank/DDBJ whole genome shotgun (WGS) entry which is preliminary data.</text>
</comment>
<keyword evidence="3" id="KW-1185">Reference proteome</keyword>
<feature type="region of interest" description="Disordered" evidence="1">
    <location>
        <begin position="149"/>
        <end position="175"/>
    </location>
</feature>
<gene>
    <name evidence="2" type="ORF">Plil01_000634700</name>
</gene>